<dbReference type="Pfam" id="PF00994">
    <property type="entry name" value="MoCF_biosynth"/>
    <property type="match status" value="1"/>
</dbReference>
<dbReference type="Gene3D" id="3.30.70.2860">
    <property type="match status" value="1"/>
</dbReference>
<sequence length="427" mass="45873">MRAGILTVGTELLVGHVVNTNATYLTAALNELGFDVYFHLVVGDNRMRIREALSFLEERAELIVLTGGLGPTDDDLTRDAVAEHLGLGLKEDEVWLAKIEARKGSRGQTPLPREGRQALLLEGATPFPNEVGLALGMAVRARGRTYVLLPGPPGELVPMFERHVAPYLREAFPGGRPLVSRYLRFLGLEEGALFARIEDLVRKQGDPTIAPYTEEGEVILRLATRAATPEEAQEKLAPLERAVLERLGPYYYGEGKETTVARVLLDELVSRGATLVTAESCTGGELASRFVSEAGASKVYLGGFIPYATDRKAAWLGLSPRKLAEEGAVSAWSAVELARAARRLGGSTYGLSTTCAAGPAPADGKPVGTAYVGLSAPEGDRAYALRLCGSRGHIRVRLAKLALFFLLKAVRGEDGDPELLSNSLRQG</sequence>
<protein>
    <recommendedName>
        <fullName evidence="1">Putative competence-damage inducible protein</fullName>
    </recommendedName>
</protein>
<dbReference type="NCBIfam" id="TIGR00200">
    <property type="entry name" value="cinA_nterm"/>
    <property type="match status" value="1"/>
</dbReference>
<dbReference type="PANTHER" id="PTHR13939">
    <property type="entry name" value="NICOTINAMIDE-NUCLEOTIDE AMIDOHYDROLASE PNCC"/>
    <property type="match status" value="1"/>
</dbReference>
<dbReference type="AlphaFoldDB" id="A0A660L2Z9"/>
<reference evidence="3 4" key="1">
    <citation type="submission" date="2018-10" db="EMBL/GenBank/DDBJ databases">
        <title>Genomic Encyclopedia of Type Strains, Phase IV (KMG-IV): sequencing the most valuable type-strain genomes for metagenomic binning, comparative biology and taxonomic classification.</title>
        <authorList>
            <person name="Goeker M."/>
        </authorList>
    </citation>
    <scope>NUCLEOTIDE SEQUENCE [LARGE SCALE GENOMIC DNA]</scope>
    <source>
        <strain evidence="3 4">DSM 22653</strain>
    </source>
</reference>
<keyword evidence="4" id="KW-1185">Reference proteome</keyword>
<feature type="domain" description="MoaB/Mog" evidence="2">
    <location>
        <begin position="4"/>
        <end position="171"/>
    </location>
</feature>
<evidence type="ECO:0000313" key="4">
    <source>
        <dbReference type="Proteomes" id="UP000267019"/>
    </source>
</evidence>
<dbReference type="PANTHER" id="PTHR13939:SF0">
    <property type="entry name" value="NMN AMIDOHYDROLASE-LIKE PROTEIN YFAY"/>
    <property type="match status" value="1"/>
</dbReference>
<dbReference type="Pfam" id="PF02464">
    <property type="entry name" value="CinA"/>
    <property type="match status" value="1"/>
</dbReference>
<dbReference type="RefSeq" id="WP_170143429.1">
    <property type="nucleotide sequence ID" value="NZ_RBIJ01000001.1"/>
</dbReference>
<dbReference type="HAMAP" id="MF_00226_B">
    <property type="entry name" value="CinA_B"/>
    <property type="match status" value="1"/>
</dbReference>
<comment type="caution">
    <text evidence="3">The sequence shown here is derived from an EMBL/GenBank/DDBJ whole genome shotgun (WGS) entry which is preliminary data.</text>
</comment>
<evidence type="ECO:0000256" key="1">
    <source>
        <dbReference type="HAMAP-Rule" id="MF_00226"/>
    </source>
</evidence>
<dbReference type="EMBL" id="RBIJ01000001">
    <property type="protein sequence ID" value="RKQ88381.1"/>
    <property type="molecule type" value="Genomic_DNA"/>
</dbReference>
<name>A0A660L2Z9_9BACL</name>
<dbReference type="Proteomes" id="UP000267019">
    <property type="component" value="Unassembled WGS sequence"/>
</dbReference>
<dbReference type="InterPro" id="IPR041424">
    <property type="entry name" value="CinA_KH"/>
</dbReference>
<dbReference type="Gene3D" id="3.40.980.10">
    <property type="entry name" value="MoaB/Mog-like domain"/>
    <property type="match status" value="1"/>
</dbReference>
<dbReference type="NCBIfam" id="TIGR00177">
    <property type="entry name" value="molyb_syn"/>
    <property type="match status" value="1"/>
</dbReference>
<dbReference type="InterPro" id="IPR050101">
    <property type="entry name" value="CinA"/>
</dbReference>
<dbReference type="SUPFAM" id="SSF53218">
    <property type="entry name" value="Molybdenum cofactor biosynthesis proteins"/>
    <property type="match status" value="1"/>
</dbReference>
<dbReference type="CDD" id="cd00885">
    <property type="entry name" value="cinA"/>
    <property type="match status" value="1"/>
</dbReference>
<dbReference type="InterPro" id="IPR001453">
    <property type="entry name" value="MoaB/Mog_dom"/>
</dbReference>
<accession>A0A660L2Z9</accession>
<comment type="similarity">
    <text evidence="1">Belongs to the CinA family.</text>
</comment>
<dbReference type="InterPro" id="IPR008136">
    <property type="entry name" value="CinA_C"/>
</dbReference>
<evidence type="ECO:0000313" key="3">
    <source>
        <dbReference type="EMBL" id="RKQ88381.1"/>
    </source>
</evidence>
<dbReference type="Gene3D" id="3.90.950.20">
    <property type="entry name" value="CinA-like"/>
    <property type="match status" value="1"/>
</dbReference>
<dbReference type="InterPro" id="IPR008135">
    <property type="entry name" value="Competence-induced_CinA"/>
</dbReference>
<evidence type="ECO:0000259" key="2">
    <source>
        <dbReference type="SMART" id="SM00852"/>
    </source>
</evidence>
<dbReference type="NCBIfam" id="TIGR00199">
    <property type="entry name" value="PncC_domain"/>
    <property type="match status" value="1"/>
</dbReference>
<dbReference type="InterPro" id="IPR036653">
    <property type="entry name" value="CinA-like_C"/>
</dbReference>
<organism evidence="3 4">
    <name type="scientific">Brockia lithotrophica</name>
    <dbReference type="NCBI Taxonomy" id="933949"/>
    <lineage>
        <taxon>Bacteria</taxon>
        <taxon>Bacillati</taxon>
        <taxon>Bacillota</taxon>
        <taxon>Bacilli</taxon>
        <taxon>Bacillales</taxon>
        <taxon>Bacillales Family X. Incertae Sedis</taxon>
        <taxon>Brockia</taxon>
    </lineage>
</organism>
<dbReference type="Pfam" id="PF18146">
    <property type="entry name" value="CinA_KH"/>
    <property type="match status" value="1"/>
</dbReference>
<dbReference type="InterPro" id="IPR036425">
    <property type="entry name" value="MoaB/Mog-like_dom_sf"/>
</dbReference>
<dbReference type="SUPFAM" id="SSF142433">
    <property type="entry name" value="CinA-like"/>
    <property type="match status" value="1"/>
</dbReference>
<gene>
    <name evidence="1" type="primary">cinA</name>
    <name evidence="3" type="ORF">C7438_0014</name>
</gene>
<dbReference type="NCBIfam" id="NF001813">
    <property type="entry name" value="PRK00549.1"/>
    <property type="match status" value="1"/>
</dbReference>
<dbReference type="PIRSF" id="PIRSF006728">
    <property type="entry name" value="CinA"/>
    <property type="match status" value="1"/>
</dbReference>
<dbReference type="SMART" id="SM00852">
    <property type="entry name" value="MoCF_biosynth"/>
    <property type="match status" value="1"/>
</dbReference>
<proteinExistence type="inferred from homology"/>